<dbReference type="RefSeq" id="WP_189693769.1">
    <property type="nucleotide sequence ID" value="NZ_BNCM01000006.1"/>
</dbReference>
<keyword evidence="4" id="KW-1185">Reference proteome</keyword>
<dbReference type="InterPro" id="IPR003325">
    <property type="entry name" value="TerD"/>
</dbReference>
<dbReference type="Proteomes" id="UP000639051">
    <property type="component" value="Unassembled WGS sequence"/>
</dbReference>
<protein>
    <submittedName>
        <fullName evidence="3">TerD family protein</fullName>
    </submittedName>
</protein>
<dbReference type="PANTHER" id="PTHR32097:SF4">
    <property type="entry name" value="GENERAL STRESS PROTEIN 16U"/>
    <property type="match status" value="1"/>
</dbReference>
<organism evidence="3 4">
    <name type="scientific">Sinomonas cellulolyticus</name>
    <dbReference type="NCBI Taxonomy" id="2801916"/>
    <lineage>
        <taxon>Bacteria</taxon>
        <taxon>Bacillati</taxon>
        <taxon>Actinomycetota</taxon>
        <taxon>Actinomycetes</taxon>
        <taxon>Micrococcales</taxon>
        <taxon>Micrococcaceae</taxon>
        <taxon>Sinomonas</taxon>
    </lineage>
</organism>
<evidence type="ECO:0000259" key="2">
    <source>
        <dbReference type="Pfam" id="PF02342"/>
    </source>
</evidence>
<evidence type="ECO:0000313" key="3">
    <source>
        <dbReference type="EMBL" id="MBL0707340.1"/>
    </source>
</evidence>
<evidence type="ECO:0000256" key="1">
    <source>
        <dbReference type="ARBA" id="ARBA00008775"/>
    </source>
</evidence>
<gene>
    <name evidence="3" type="ORF">JJE72_17740</name>
</gene>
<comment type="similarity">
    <text evidence="1">Belongs to the CAPAB/TerDEXZ family.</text>
</comment>
<dbReference type="InterPro" id="IPR051324">
    <property type="entry name" value="Stress/Tellurium_Resist"/>
</dbReference>
<sequence>MATMVAGSNAPLTAENPGLAGVMVAMGWQIVPSNGPQSELTSLAIVCGEDGRALSPEHLVFFNQLTTAGGGVSFAGSQDGGRGTGQGAAHDAEQVDVEFGLVPAEVAKIAFLAYVDPEVRGPGTFGAVRSAYIRIARPDGSELLRFDLPEIHGEKIKAMMFGELYRHGEHWKFRALGQGYENGLAGVARDFGLDL</sequence>
<name>A0ABS1K6N1_9MICC</name>
<proteinExistence type="inferred from homology"/>
<comment type="caution">
    <text evidence="3">The sequence shown here is derived from an EMBL/GenBank/DDBJ whole genome shotgun (WGS) entry which is preliminary data.</text>
</comment>
<dbReference type="CDD" id="cd06974">
    <property type="entry name" value="TerD_like"/>
    <property type="match status" value="1"/>
</dbReference>
<dbReference type="EMBL" id="JAERRC010000046">
    <property type="protein sequence ID" value="MBL0707340.1"/>
    <property type="molecule type" value="Genomic_DNA"/>
</dbReference>
<accession>A0ABS1K6N1</accession>
<dbReference type="PANTHER" id="PTHR32097">
    <property type="entry name" value="CAMP-BINDING PROTEIN 1-RELATED"/>
    <property type="match status" value="1"/>
</dbReference>
<feature type="domain" description="TerD" evidence="2">
    <location>
        <begin position="3"/>
        <end position="191"/>
    </location>
</feature>
<evidence type="ECO:0000313" key="4">
    <source>
        <dbReference type="Proteomes" id="UP000639051"/>
    </source>
</evidence>
<reference evidence="3 4" key="1">
    <citation type="submission" date="2021-01" db="EMBL/GenBank/DDBJ databases">
        <title>Genome public.</title>
        <authorList>
            <person name="Liu C."/>
            <person name="Sun Q."/>
        </authorList>
    </citation>
    <scope>NUCLEOTIDE SEQUENCE [LARGE SCALE GENOMIC DNA]</scope>
    <source>
        <strain evidence="3 4">JC656</strain>
    </source>
</reference>
<dbReference type="Gene3D" id="2.60.60.30">
    <property type="entry name" value="sav2460 like domains"/>
    <property type="match status" value="1"/>
</dbReference>
<dbReference type="Pfam" id="PF02342">
    <property type="entry name" value="TerD"/>
    <property type="match status" value="1"/>
</dbReference>